<dbReference type="InterPro" id="IPR000070">
    <property type="entry name" value="Pectinesterase_cat"/>
</dbReference>
<dbReference type="Gene3D" id="2.160.20.10">
    <property type="entry name" value="Single-stranded right-handed beta-helix, Pectin lyase-like"/>
    <property type="match status" value="1"/>
</dbReference>
<dbReference type="AlphaFoldDB" id="A0A5J5IH06"/>
<feature type="active site" evidence="4">
    <location>
        <position position="184"/>
    </location>
</feature>
<comment type="caution">
    <text evidence="7">The sequence shown here is derived from an EMBL/GenBank/DDBJ whole genome shotgun (WGS) entry which is preliminary data.</text>
</comment>
<dbReference type="PANTHER" id="PTHR31321">
    <property type="entry name" value="ACYL-COA THIOESTER HYDROLASE YBHC-RELATED"/>
    <property type="match status" value="1"/>
</dbReference>
<evidence type="ECO:0000256" key="2">
    <source>
        <dbReference type="ARBA" id="ARBA00022801"/>
    </source>
</evidence>
<dbReference type="UniPathway" id="UPA00545">
    <property type="reaction ID" value="UER00823"/>
</dbReference>
<evidence type="ECO:0000313" key="8">
    <source>
        <dbReference type="Proteomes" id="UP000326903"/>
    </source>
</evidence>
<sequence>MERSWGEVFVCCLLLLSFTFPKQKITGTYDYIVAKDGSGNFITIQSAIEASKSFPYQRIRIFIKKGIYHEKVFIPSWNTKISLIGESEDSTVITFDDYFKKINKGPNSTFYTATVAVEGNDFHAENLTIENSAGPVGQALALSIEADRCSFTKCKLLGNQDTLYVAGDHARQYFSNCYIEGTTDFIFGEATALFEKCVIKCKANSYITAASTHQDASYGFVFKNCVLTAVSGIDKVFLGRPWRRYAKTVFIDCNMGAFIQPGGWSNWANTDNFKTVFYAEYNSSGEGADTKKRVAWSHQLSKKEDAKYTIKNIFSGTENWVPLK</sequence>
<evidence type="ECO:0000313" key="7">
    <source>
        <dbReference type="EMBL" id="KAA9038224.1"/>
    </source>
</evidence>
<dbReference type="GO" id="GO:0009279">
    <property type="term" value="C:cell outer membrane"/>
    <property type="evidence" value="ECO:0007669"/>
    <property type="project" value="TreeGrafter"/>
</dbReference>
<dbReference type="Proteomes" id="UP000326903">
    <property type="component" value="Unassembled WGS sequence"/>
</dbReference>
<dbReference type="SUPFAM" id="SSF51126">
    <property type="entry name" value="Pectin lyase-like"/>
    <property type="match status" value="1"/>
</dbReference>
<dbReference type="PROSITE" id="PS00503">
    <property type="entry name" value="PECTINESTERASE_2"/>
    <property type="match status" value="1"/>
</dbReference>
<keyword evidence="8" id="KW-1185">Reference proteome</keyword>
<dbReference type="InterPro" id="IPR012334">
    <property type="entry name" value="Pectin_lyas_fold"/>
</dbReference>
<comment type="catalytic activity">
    <reaction evidence="5">
        <text>[(1-&gt;4)-alpha-D-galacturonosyl methyl ester](n) + n H2O = [(1-&gt;4)-alpha-D-galacturonosyl](n) + n methanol + n H(+)</text>
        <dbReference type="Rhea" id="RHEA:22380"/>
        <dbReference type="Rhea" id="RHEA-COMP:14570"/>
        <dbReference type="Rhea" id="RHEA-COMP:14573"/>
        <dbReference type="ChEBI" id="CHEBI:15377"/>
        <dbReference type="ChEBI" id="CHEBI:15378"/>
        <dbReference type="ChEBI" id="CHEBI:17790"/>
        <dbReference type="ChEBI" id="CHEBI:140522"/>
        <dbReference type="ChEBI" id="CHEBI:140523"/>
        <dbReference type="EC" id="3.1.1.11"/>
    </reaction>
</comment>
<dbReference type="InterPro" id="IPR033131">
    <property type="entry name" value="Pectinesterase_Asp_AS"/>
</dbReference>
<name>A0A5J5IH06_9BACT</name>
<dbReference type="PANTHER" id="PTHR31321:SF57">
    <property type="entry name" value="PECTINESTERASE 53-RELATED"/>
    <property type="match status" value="1"/>
</dbReference>
<dbReference type="EC" id="3.1.1.11" evidence="5"/>
<keyword evidence="3 5" id="KW-0063">Aspartyl esterase</keyword>
<keyword evidence="2 5" id="KW-0378">Hydrolase</keyword>
<comment type="similarity">
    <text evidence="1">Belongs to the pectinesterase family.</text>
</comment>
<feature type="domain" description="Pectinesterase catalytic" evidence="6">
    <location>
        <begin position="31"/>
        <end position="315"/>
    </location>
</feature>
<evidence type="ECO:0000256" key="4">
    <source>
        <dbReference type="PROSITE-ProRule" id="PRU10040"/>
    </source>
</evidence>
<dbReference type="GO" id="GO:0045490">
    <property type="term" value="P:pectin catabolic process"/>
    <property type="evidence" value="ECO:0007669"/>
    <property type="project" value="UniProtKB-UniRule"/>
</dbReference>
<dbReference type="InterPro" id="IPR011050">
    <property type="entry name" value="Pectin_lyase_fold/virulence"/>
</dbReference>
<accession>A0A5J5IH06</accession>
<dbReference type="GO" id="GO:0042545">
    <property type="term" value="P:cell wall modification"/>
    <property type="evidence" value="ECO:0007669"/>
    <property type="project" value="UniProtKB-UniRule"/>
</dbReference>
<protein>
    <recommendedName>
        <fullName evidence="5">Pectinesterase</fullName>
        <ecNumber evidence="5">3.1.1.11</ecNumber>
    </recommendedName>
</protein>
<organism evidence="7 8">
    <name type="scientific">Ginsengibacter hankyongi</name>
    <dbReference type="NCBI Taxonomy" id="2607284"/>
    <lineage>
        <taxon>Bacteria</taxon>
        <taxon>Pseudomonadati</taxon>
        <taxon>Bacteroidota</taxon>
        <taxon>Chitinophagia</taxon>
        <taxon>Chitinophagales</taxon>
        <taxon>Chitinophagaceae</taxon>
        <taxon>Ginsengibacter</taxon>
    </lineage>
</organism>
<dbReference type="EMBL" id="VYQF01000004">
    <property type="protein sequence ID" value="KAA9038224.1"/>
    <property type="molecule type" value="Genomic_DNA"/>
</dbReference>
<dbReference type="GO" id="GO:0030599">
    <property type="term" value="F:pectinesterase activity"/>
    <property type="evidence" value="ECO:0007669"/>
    <property type="project" value="UniProtKB-UniRule"/>
</dbReference>
<dbReference type="Pfam" id="PF01095">
    <property type="entry name" value="Pectinesterase"/>
    <property type="match status" value="1"/>
</dbReference>
<evidence type="ECO:0000256" key="3">
    <source>
        <dbReference type="ARBA" id="ARBA00023085"/>
    </source>
</evidence>
<comment type="pathway">
    <text evidence="5">Glycan metabolism; pectin degradation; 2-dehydro-3-deoxy-D-gluconate from pectin: step 1/5.</text>
</comment>
<evidence type="ECO:0000259" key="6">
    <source>
        <dbReference type="Pfam" id="PF01095"/>
    </source>
</evidence>
<gene>
    <name evidence="7" type="ORF">FW778_14915</name>
</gene>
<evidence type="ECO:0000256" key="1">
    <source>
        <dbReference type="ARBA" id="ARBA00008891"/>
    </source>
</evidence>
<evidence type="ECO:0000256" key="5">
    <source>
        <dbReference type="RuleBase" id="RU000589"/>
    </source>
</evidence>
<reference evidence="7 8" key="1">
    <citation type="submission" date="2019-09" db="EMBL/GenBank/DDBJ databases">
        <title>Draft genome sequence of Ginsengibacter sp. BR5-29.</title>
        <authorList>
            <person name="Im W.-T."/>
        </authorList>
    </citation>
    <scope>NUCLEOTIDE SEQUENCE [LARGE SCALE GENOMIC DNA]</scope>
    <source>
        <strain evidence="7 8">BR5-29</strain>
    </source>
</reference>
<proteinExistence type="inferred from homology"/>